<comment type="caution">
    <text evidence="1">The sequence shown here is derived from an EMBL/GenBank/DDBJ whole genome shotgun (WGS) entry which is preliminary data.</text>
</comment>
<reference evidence="1 2" key="1">
    <citation type="submission" date="2011-04" db="EMBL/GenBank/DDBJ databases">
        <authorList>
            <person name="Muzny D."/>
            <person name="Qin X."/>
            <person name="Deng J."/>
            <person name="Jiang H."/>
            <person name="Liu Y."/>
            <person name="Qu J."/>
            <person name="Song X.-Z."/>
            <person name="Zhang L."/>
            <person name="Thornton R."/>
            <person name="Coyle M."/>
            <person name="Francisco L."/>
            <person name="Jackson L."/>
            <person name="Javaid M."/>
            <person name="Korchina V."/>
            <person name="Kovar C."/>
            <person name="Mata R."/>
            <person name="Mathew T."/>
            <person name="Ngo R."/>
            <person name="Nguyen L."/>
            <person name="Nguyen N."/>
            <person name="Okwuonu G."/>
            <person name="Ongeri F."/>
            <person name="Pham C."/>
            <person name="Simmons D."/>
            <person name="Wilczek-Boney K."/>
            <person name="Hale W."/>
            <person name="Jakkamsetti A."/>
            <person name="Pham P."/>
            <person name="Ruth R."/>
            <person name="San Lucas F."/>
            <person name="Warren J."/>
            <person name="Zhang J."/>
            <person name="Zhao Z."/>
            <person name="Zhou C."/>
            <person name="Zhu D."/>
            <person name="Lee S."/>
            <person name="Bess C."/>
            <person name="Blankenburg K."/>
            <person name="Forbes L."/>
            <person name="Fu Q."/>
            <person name="Gubbala S."/>
            <person name="Hirani K."/>
            <person name="Jayaseelan J.C."/>
            <person name="Lara F."/>
            <person name="Munidasa M."/>
            <person name="Palculict T."/>
            <person name="Patil S."/>
            <person name="Pu L.-L."/>
            <person name="Saada N."/>
            <person name="Tang L."/>
            <person name="Weissenberger G."/>
            <person name="Zhu Y."/>
            <person name="Hemphill L."/>
            <person name="Shang Y."/>
            <person name="Youmans B."/>
            <person name="Ayvaz T."/>
            <person name="Ross M."/>
            <person name="Santibanez J."/>
            <person name="Aqrawi P."/>
            <person name="Gross S."/>
            <person name="Joshi V."/>
            <person name="Fowler G."/>
            <person name="Nazareth L."/>
            <person name="Reid J."/>
            <person name="Worley K."/>
            <person name="Petrosino J."/>
            <person name="Highlander S."/>
            <person name="Gibbs R."/>
        </authorList>
    </citation>
    <scope>NUCLEOTIDE SEQUENCE [LARGE SCALE GENOMIC DNA]</scope>
    <source>
        <strain evidence="1 2">2681</strain>
    </source>
</reference>
<evidence type="ECO:0000313" key="2">
    <source>
        <dbReference type="Proteomes" id="UP000005316"/>
    </source>
</evidence>
<dbReference type="HOGENOM" id="CLU_3222265_0_0_9"/>
<protein>
    <submittedName>
        <fullName evidence="1">Uncharacterized protein</fullName>
    </submittedName>
</protein>
<gene>
    <name evidence="1" type="ORF">HMPREF9372_0002</name>
</gene>
<name>F9DMH2_9BACL</name>
<evidence type="ECO:0000313" key="1">
    <source>
        <dbReference type="EMBL" id="EGQ27960.1"/>
    </source>
</evidence>
<dbReference type="EMBL" id="AFPZ01000001">
    <property type="protein sequence ID" value="EGQ27960.1"/>
    <property type="molecule type" value="Genomic_DNA"/>
</dbReference>
<sequence>MPIVVSIILLFPSINRQKINLKELKKVDDLNQQSEMDNQEVGSY</sequence>
<accession>F9DMH2</accession>
<proteinExistence type="predicted"/>
<organism evidence="1 2">
    <name type="scientific">Sporosarcina newyorkensis 2681</name>
    <dbReference type="NCBI Taxonomy" id="1027292"/>
    <lineage>
        <taxon>Bacteria</taxon>
        <taxon>Bacillati</taxon>
        <taxon>Bacillota</taxon>
        <taxon>Bacilli</taxon>
        <taxon>Bacillales</taxon>
        <taxon>Caryophanaceae</taxon>
        <taxon>Sporosarcina</taxon>
    </lineage>
</organism>
<dbReference type="Proteomes" id="UP000005316">
    <property type="component" value="Unassembled WGS sequence"/>
</dbReference>
<dbReference type="AlphaFoldDB" id="F9DMH2"/>